<protein>
    <submittedName>
        <fullName evidence="2">HNH endonuclease</fullName>
    </submittedName>
</protein>
<dbReference type="InterPro" id="IPR003615">
    <property type="entry name" value="HNH_nuc"/>
</dbReference>
<dbReference type="AlphaFoldDB" id="A0A2K9DAM1"/>
<keyword evidence="2" id="KW-0255">Endonuclease</keyword>
<accession>A0A2K9DAM1</accession>
<dbReference type="Pfam" id="PF02720">
    <property type="entry name" value="DUF222"/>
    <property type="match status" value="1"/>
</dbReference>
<keyword evidence="2" id="KW-0540">Nuclease</keyword>
<dbReference type="RefSeq" id="WP_101306851.1">
    <property type="nucleotide sequence ID" value="NZ_CP025299.1"/>
</dbReference>
<dbReference type="Proteomes" id="UP000233276">
    <property type="component" value="Chromosome"/>
</dbReference>
<dbReference type="KEGG" id="mhos:CXR34_14960"/>
<dbReference type="Gene3D" id="1.10.30.50">
    <property type="match status" value="1"/>
</dbReference>
<reference evidence="2 3" key="1">
    <citation type="submission" date="2017-12" db="EMBL/GenBank/DDBJ databases">
        <title>Isolation and characterization of estrogens degradatiion strain Microbacterium hominis SJTG1.</title>
        <authorList>
            <person name="Xiong W."/>
            <person name="Yin C."/>
            <person name="Zheng D."/>
            <person name="Liang R."/>
        </authorList>
    </citation>
    <scope>NUCLEOTIDE SEQUENCE [LARGE SCALE GENOMIC DNA]</scope>
    <source>
        <strain evidence="2 3">SJTG1</strain>
    </source>
</reference>
<evidence type="ECO:0000259" key="1">
    <source>
        <dbReference type="SMART" id="SM00507"/>
    </source>
</evidence>
<evidence type="ECO:0000313" key="3">
    <source>
        <dbReference type="Proteomes" id="UP000233276"/>
    </source>
</evidence>
<dbReference type="CDD" id="cd00085">
    <property type="entry name" value="HNHc"/>
    <property type="match status" value="1"/>
</dbReference>
<dbReference type="SMART" id="SM00507">
    <property type="entry name" value="HNHc"/>
    <property type="match status" value="1"/>
</dbReference>
<name>A0A2K9DAM1_9MICO</name>
<dbReference type="EMBL" id="CP025299">
    <property type="protein sequence ID" value="AUG30635.1"/>
    <property type="molecule type" value="Genomic_DNA"/>
</dbReference>
<feature type="domain" description="HNH nuclease" evidence="1">
    <location>
        <begin position="334"/>
        <end position="386"/>
    </location>
</feature>
<organism evidence="2 3">
    <name type="scientific">Microbacterium hominis</name>
    <dbReference type="NCBI Taxonomy" id="162426"/>
    <lineage>
        <taxon>Bacteria</taxon>
        <taxon>Bacillati</taxon>
        <taxon>Actinomycetota</taxon>
        <taxon>Actinomycetes</taxon>
        <taxon>Micrococcales</taxon>
        <taxon>Microbacteriaceae</taxon>
        <taxon>Microbacterium</taxon>
    </lineage>
</organism>
<proteinExistence type="predicted"/>
<dbReference type="InterPro" id="IPR003870">
    <property type="entry name" value="DUF222"/>
</dbReference>
<keyword evidence="2" id="KW-0378">Hydrolase</keyword>
<dbReference type="GO" id="GO:0004519">
    <property type="term" value="F:endonuclease activity"/>
    <property type="evidence" value="ECO:0007669"/>
    <property type="project" value="UniProtKB-KW"/>
</dbReference>
<gene>
    <name evidence="2" type="ORF">CXR34_14960</name>
</gene>
<evidence type="ECO:0000313" key="2">
    <source>
        <dbReference type="EMBL" id="AUG30635.1"/>
    </source>
</evidence>
<sequence length="450" mass="48169">MTEFTPGGVFQADAGGGYVTALAGLVSDAEGVAAALTQAQVAEVRMLARAGRLAEREVASQSGSVREHDMVLRSIAAELGGVLRVTDRTVQQRIGEARELVEGFPATLDAWEAGRITRGHVRVIVDAGAVVPVDRRPDFEAEAIRRCEGDTANRVRAAVEILAERAAERSFTDRHRDASAGRRVRVVPGAHGMSEVVATVPTVIADGILDRLTRQATVIVDAREPGDDDPRSVDQIRADVLSDLLLTATPALDPTAHGDGPGELGGIRAQVQVVVPVLALLGADEGPVDLVGRTPVDAETARCLAANAPSLSRVLTDPIDGTVVAVDRYRTPWPQRRFLRARDQHCRFPGCRRAAIRCEIDHTVDAARGGPTALWNLAHLCQRHHSMKQFTPWAVRQRGRGVLEWTSPTGRVYREDAPTPLVAFVADAVAPPTRTSPPGRNATAVVAAPF</sequence>